<dbReference type="Proteomes" id="UP000019471">
    <property type="component" value="Unassembled WGS sequence"/>
</dbReference>
<dbReference type="InterPro" id="IPR049492">
    <property type="entry name" value="BD-FAE-like_dom"/>
</dbReference>
<protein>
    <recommendedName>
        <fullName evidence="2">BD-FAE-like domain-containing protein</fullName>
    </recommendedName>
</protein>
<sequence>MSKVEVQNPEDISNAFKAAVQDVLDFNNSFDWPKVHTFVYREIDGIKIDADVWVRETSSDEKSESQLAKRPIVLYIHGGGWMAGGRTDFPKPILHEFLTRGFVFVSIDYRLIPEVNFITGQLDDVRVVETWLRDKLQSSLADRGVNVTVNTDAIVVAGGSAGAHLASLTMGAQGKSSKLLLW</sequence>
<dbReference type="STRING" id="1182543.W9VK99"/>
<dbReference type="GO" id="GO:0016787">
    <property type="term" value="F:hydrolase activity"/>
    <property type="evidence" value="ECO:0007669"/>
    <property type="project" value="UniProtKB-KW"/>
</dbReference>
<reference evidence="3 4" key="1">
    <citation type="submission" date="2013-03" db="EMBL/GenBank/DDBJ databases">
        <title>The Genome Sequence of Cladophialophora psammophila CBS 110553.</title>
        <authorList>
            <consortium name="The Broad Institute Genomics Platform"/>
            <person name="Cuomo C."/>
            <person name="de Hoog S."/>
            <person name="Gorbushina A."/>
            <person name="Walker B."/>
            <person name="Young S.K."/>
            <person name="Zeng Q."/>
            <person name="Gargeya S."/>
            <person name="Fitzgerald M."/>
            <person name="Haas B."/>
            <person name="Abouelleil A."/>
            <person name="Allen A.W."/>
            <person name="Alvarado L."/>
            <person name="Arachchi H.M."/>
            <person name="Berlin A.M."/>
            <person name="Chapman S.B."/>
            <person name="Gainer-Dewar J."/>
            <person name="Goldberg J."/>
            <person name="Griggs A."/>
            <person name="Gujja S."/>
            <person name="Hansen M."/>
            <person name="Howarth C."/>
            <person name="Imamovic A."/>
            <person name="Ireland A."/>
            <person name="Larimer J."/>
            <person name="McCowan C."/>
            <person name="Murphy C."/>
            <person name="Pearson M."/>
            <person name="Poon T.W."/>
            <person name="Priest M."/>
            <person name="Roberts A."/>
            <person name="Saif S."/>
            <person name="Shea T."/>
            <person name="Sisk P."/>
            <person name="Sykes S."/>
            <person name="Wortman J."/>
            <person name="Nusbaum C."/>
            <person name="Birren B."/>
        </authorList>
    </citation>
    <scope>NUCLEOTIDE SEQUENCE [LARGE SCALE GENOMIC DNA]</scope>
    <source>
        <strain evidence="3 4">CBS 110553</strain>
    </source>
</reference>
<keyword evidence="4" id="KW-1185">Reference proteome</keyword>
<dbReference type="GeneID" id="19197996"/>
<proteinExistence type="predicted"/>
<dbReference type="EMBL" id="AMGX01000046">
    <property type="protein sequence ID" value="EXJ53445.1"/>
    <property type="molecule type" value="Genomic_DNA"/>
</dbReference>
<dbReference type="InterPro" id="IPR029058">
    <property type="entry name" value="AB_hydrolase_fold"/>
</dbReference>
<dbReference type="SUPFAM" id="SSF53474">
    <property type="entry name" value="alpha/beta-Hydrolases"/>
    <property type="match status" value="1"/>
</dbReference>
<keyword evidence="1" id="KW-0378">Hydrolase</keyword>
<dbReference type="Gene3D" id="3.40.50.1820">
    <property type="entry name" value="alpha/beta hydrolase"/>
    <property type="match status" value="1"/>
</dbReference>
<dbReference type="Pfam" id="PF20434">
    <property type="entry name" value="BD-FAE"/>
    <property type="match status" value="1"/>
</dbReference>
<dbReference type="InterPro" id="IPR050300">
    <property type="entry name" value="GDXG_lipolytic_enzyme"/>
</dbReference>
<evidence type="ECO:0000313" key="3">
    <source>
        <dbReference type="EMBL" id="EXJ53445.1"/>
    </source>
</evidence>
<evidence type="ECO:0000313" key="4">
    <source>
        <dbReference type="Proteomes" id="UP000019471"/>
    </source>
</evidence>
<comment type="caution">
    <text evidence="3">The sequence shown here is derived from an EMBL/GenBank/DDBJ whole genome shotgun (WGS) entry which is preliminary data.</text>
</comment>
<accession>W9VK99</accession>
<dbReference type="PANTHER" id="PTHR48081">
    <property type="entry name" value="AB HYDROLASE SUPERFAMILY PROTEIN C4A8.06C"/>
    <property type="match status" value="1"/>
</dbReference>
<evidence type="ECO:0000259" key="2">
    <source>
        <dbReference type="Pfam" id="PF20434"/>
    </source>
</evidence>
<dbReference type="OrthoDB" id="4141971at2759"/>
<dbReference type="AlphaFoldDB" id="W9VK99"/>
<evidence type="ECO:0000256" key="1">
    <source>
        <dbReference type="ARBA" id="ARBA00022801"/>
    </source>
</evidence>
<feature type="domain" description="BD-FAE-like" evidence="2">
    <location>
        <begin position="67"/>
        <end position="169"/>
    </location>
</feature>
<gene>
    <name evidence="3" type="ORF">A1O5_13313</name>
</gene>
<dbReference type="RefSeq" id="XP_007752069.1">
    <property type="nucleotide sequence ID" value="XM_007753879.1"/>
</dbReference>
<dbReference type="HOGENOM" id="CLU_1481841_0_0_1"/>
<name>W9VK99_9EURO</name>
<organism evidence="3 4">
    <name type="scientific">Cladophialophora psammophila CBS 110553</name>
    <dbReference type="NCBI Taxonomy" id="1182543"/>
    <lineage>
        <taxon>Eukaryota</taxon>
        <taxon>Fungi</taxon>
        <taxon>Dikarya</taxon>
        <taxon>Ascomycota</taxon>
        <taxon>Pezizomycotina</taxon>
        <taxon>Eurotiomycetes</taxon>
        <taxon>Chaetothyriomycetidae</taxon>
        <taxon>Chaetothyriales</taxon>
        <taxon>Herpotrichiellaceae</taxon>
        <taxon>Cladophialophora</taxon>
    </lineage>
</organism>